<dbReference type="PROSITE" id="PS50043">
    <property type="entry name" value="HTH_LUXR_2"/>
    <property type="match status" value="1"/>
</dbReference>
<dbReference type="PANTHER" id="PTHR44688">
    <property type="entry name" value="DNA-BINDING TRANSCRIPTIONAL ACTIVATOR DEVR_DOSR"/>
    <property type="match status" value="1"/>
</dbReference>
<proteinExistence type="predicted"/>
<evidence type="ECO:0000313" key="6">
    <source>
        <dbReference type="Proteomes" id="UP000033220"/>
    </source>
</evidence>
<dbReference type="PATRIC" id="fig|1150469.3.peg.571"/>
<dbReference type="PRINTS" id="PR00038">
    <property type="entry name" value="HTHLUXR"/>
</dbReference>
<reference evidence="5 6" key="1">
    <citation type="submission" date="2012-02" db="EMBL/GenBank/DDBJ databases">
        <title>Shotgun genome sequence of Phaeospirillum photometricum DSM 122.</title>
        <authorList>
            <person name="Duquesne K."/>
            <person name="Sturgis J."/>
        </authorList>
    </citation>
    <scope>NUCLEOTIDE SEQUENCE [LARGE SCALE GENOMIC DNA]</scope>
    <source>
        <strain evidence="6">DSM122</strain>
    </source>
</reference>
<dbReference type="AlphaFoldDB" id="H6SP38"/>
<dbReference type="GO" id="GO:0003677">
    <property type="term" value="F:DNA binding"/>
    <property type="evidence" value="ECO:0007669"/>
    <property type="project" value="UniProtKB-KW"/>
</dbReference>
<dbReference type="Gene3D" id="1.10.10.10">
    <property type="entry name" value="Winged helix-like DNA-binding domain superfamily/Winged helix DNA-binding domain"/>
    <property type="match status" value="1"/>
</dbReference>
<dbReference type="EMBL" id="HE663493">
    <property type="protein sequence ID" value="CCG07110.1"/>
    <property type="molecule type" value="Genomic_DNA"/>
</dbReference>
<evidence type="ECO:0000259" key="4">
    <source>
        <dbReference type="PROSITE" id="PS50043"/>
    </source>
</evidence>
<dbReference type="SMART" id="SM00421">
    <property type="entry name" value="HTH_LUXR"/>
    <property type="match status" value="1"/>
</dbReference>
<evidence type="ECO:0000256" key="1">
    <source>
        <dbReference type="ARBA" id="ARBA00023015"/>
    </source>
</evidence>
<dbReference type="KEGG" id="rpm:RSPPHO_00484"/>
<organism evidence="5 6">
    <name type="scientific">Pararhodospirillum photometricum DSM 122</name>
    <dbReference type="NCBI Taxonomy" id="1150469"/>
    <lineage>
        <taxon>Bacteria</taxon>
        <taxon>Pseudomonadati</taxon>
        <taxon>Pseudomonadota</taxon>
        <taxon>Alphaproteobacteria</taxon>
        <taxon>Rhodospirillales</taxon>
        <taxon>Rhodospirillaceae</taxon>
        <taxon>Pararhodospirillum</taxon>
    </lineage>
</organism>
<evidence type="ECO:0000256" key="3">
    <source>
        <dbReference type="ARBA" id="ARBA00023163"/>
    </source>
</evidence>
<dbReference type="STRING" id="1150469.RSPPHO_00484"/>
<keyword evidence="6" id="KW-1185">Reference proteome</keyword>
<accession>H6SP38</accession>
<protein>
    <submittedName>
        <fullName evidence="5">Regulatory protein, LuxR:Autoinducer-binding</fullName>
    </submittedName>
</protein>
<dbReference type="CDD" id="cd06170">
    <property type="entry name" value="LuxR_C_like"/>
    <property type="match status" value="1"/>
</dbReference>
<keyword evidence="1" id="KW-0805">Transcription regulation</keyword>
<dbReference type="InterPro" id="IPR000792">
    <property type="entry name" value="Tscrpt_reg_LuxR_C"/>
</dbReference>
<dbReference type="InterPro" id="IPR036388">
    <property type="entry name" value="WH-like_DNA-bd_sf"/>
</dbReference>
<keyword evidence="2" id="KW-0238">DNA-binding</keyword>
<keyword evidence="3" id="KW-0804">Transcription</keyword>
<dbReference type="Pfam" id="PF00196">
    <property type="entry name" value="GerE"/>
    <property type="match status" value="1"/>
</dbReference>
<dbReference type="GO" id="GO:0006355">
    <property type="term" value="P:regulation of DNA-templated transcription"/>
    <property type="evidence" value="ECO:0007669"/>
    <property type="project" value="InterPro"/>
</dbReference>
<dbReference type="InterPro" id="IPR036693">
    <property type="entry name" value="TF_LuxR_autoind-bd_dom_sf"/>
</dbReference>
<dbReference type="HOGENOM" id="CLU_1609520_0_0_5"/>
<evidence type="ECO:0000313" key="5">
    <source>
        <dbReference type="EMBL" id="CCG07110.1"/>
    </source>
</evidence>
<name>H6SP38_PARPM</name>
<feature type="domain" description="HTH luxR-type" evidence="4">
    <location>
        <begin position="95"/>
        <end position="161"/>
    </location>
</feature>
<dbReference type="PANTHER" id="PTHR44688:SF25">
    <property type="entry name" value="HTH LUXR-TYPE DOMAIN-CONTAINING PROTEIN"/>
    <property type="match status" value="1"/>
</dbReference>
<sequence>MNTKTLHLLRWDKDVAIRHSKDPRWRAFYEALEGLGFRRNLSVPIWHPDRRQQIIVNFFSDLSPSAHAEVARHHANALLGIATAMAVRVSAHEAHPRPLACPLTKREVECLLWLASGLRSKEIAHRLGISEWTVHYHLGNSRTKLGATTNEQALCLALQKGLISP</sequence>
<dbReference type="PROSITE" id="PS00622">
    <property type="entry name" value="HTH_LUXR_1"/>
    <property type="match status" value="1"/>
</dbReference>
<gene>
    <name evidence="5" type="ORF">RSPPHO_00484</name>
</gene>
<dbReference type="Gene3D" id="3.30.450.80">
    <property type="entry name" value="Transcription factor LuxR-like, autoinducer-binding domain"/>
    <property type="match status" value="1"/>
</dbReference>
<evidence type="ECO:0000256" key="2">
    <source>
        <dbReference type="ARBA" id="ARBA00023125"/>
    </source>
</evidence>
<dbReference type="eggNOG" id="COG2771">
    <property type="taxonomic scope" value="Bacteria"/>
</dbReference>
<dbReference type="SUPFAM" id="SSF46894">
    <property type="entry name" value="C-terminal effector domain of the bipartite response regulators"/>
    <property type="match status" value="1"/>
</dbReference>
<dbReference type="Proteomes" id="UP000033220">
    <property type="component" value="Chromosome DSM 122"/>
</dbReference>
<dbReference type="InterPro" id="IPR016032">
    <property type="entry name" value="Sig_transdc_resp-reg_C-effctor"/>
</dbReference>